<organism evidence="9 10">
    <name type="scientific">Hasllibacter halocynthiae</name>
    <dbReference type="NCBI Taxonomy" id="595589"/>
    <lineage>
        <taxon>Bacteria</taxon>
        <taxon>Pseudomonadati</taxon>
        <taxon>Pseudomonadota</taxon>
        <taxon>Alphaproteobacteria</taxon>
        <taxon>Rhodobacterales</taxon>
        <taxon>Roseobacteraceae</taxon>
        <taxon>Hasllibacter</taxon>
    </lineage>
</organism>
<evidence type="ECO:0000256" key="5">
    <source>
        <dbReference type="ARBA" id="ARBA00022989"/>
    </source>
</evidence>
<sequence length="512" mass="52174">MAGRALALITAAAVAALALGPLLVVAGSADAGAMRPADWAALRFTLVQAALSAAISCLLAVPVARALARRAFPGRGVVVALMTAPFILPVIVAVLGLVAVFGRAGAANAVLGWVGLPPVSIYGLSGVVTAHVFFNLPLAARLILAGWEAVPAERLRLAASLGAGPWATFRLIEWPLLRTVLPGALAVVFVICLTSFAVALTLGGGPRATTVELAIYEAFLFDFDTGRAARLALIQAALGLGAVGLGLLVPMPRLAGGLGRAPRRWGGGGKALDAVLIALAALFVAAPVVAVVLRGAVHVAALPPSVWVAAGNSLLTAAASAALCLLLALAIAIGGGRLEEGVGTTAIAISPLVIGTGLFLAVIPFVDPAELALPVTGMVNAVMALPFALRFLVPAARRIRATQGRLSASLGMERWTRLRIVTLPGMRREIGAAAGIAAALSMGDLGVIAFFADAERATLPLQMYRLMGAYRMDEAMGAAVLLTALAFGAFRLCDGWGARGAGRAWRVRRAAA</sequence>
<keyword evidence="2" id="KW-0813">Transport</keyword>
<dbReference type="GO" id="GO:0055085">
    <property type="term" value="P:transmembrane transport"/>
    <property type="evidence" value="ECO:0007669"/>
    <property type="project" value="InterPro"/>
</dbReference>
<feature type="transmembrane region" description="Helical" evidence="7">
    <location>
        <begin position="372"/>
        <end position="393"/>
    </location>
</feature>
<keyword evidence="4 7" id="KW-0812">Transmembrane</keyword>
<evidence type="ECO:0000256" key="7">
    <source>
        <dbReference type="SAM" id="Phobius"/>
    </source>
</evidence>
<evidence type="ECO:0000259" key="8">
    <source>
        <dbReference type="PROSITE" id="PS50928"/>
    </source>
</evidence>
<name>A0A2T0X362_9RHOB</name>
<proteinExistence type="predicted"/>
<evidence type="ECO:0000313" key="9">
    <source>
        <dbReference type="EMBL" id="PRY93389.1"/>
    </source>
</evidence>
<feature type="domain" description="ABC transmembrane type-1" evidence="8">
    <location>
        <begin position="310"/>
        <end position="493"/>
    </location>
</feature>
<keyword evidence="3" id="KW-1003">Cell membrane</keyword>
<keyword evidence="5 7" id="KW-1133">Transmembrane helix</keyword>
<feature type="transmembrane region" description="Helical" evidence="7">
    <location>
        <begin position="271"/>
        <end position="293"/>
    </location>
</feature>
<keyword evidence="6 7" id="KW-0472">Membrane</keyword>
<dbReference type="PROSITE" id="PS50928">
    <property type="entry name" value="ABC_TM1"/>
    <property type="match status" value="2"/>
</dbReference>
<dbReference type="PANTHER" id="PTHR30183">
    <property type="entry name" value="MOLYBDENUM TRANSPORT SYSTEM PERMEASE PROTEIN MODB"/>
    <property type="match status" value="1"/>
</dbReference>
<dbReference type="Gene3D" id="1.10.3720.10">
    <property type="entry name" value="MetI-like"/>
    <property type="match status" value="2"/>
</dbReference>
<reference evidence="9 10" key="1">
    <citation type="submission" date="2018-03" db="EMBL/GenBank/DDBJ databases">
        <title>Genomic Encyclopedia of Archaeal and Bacterial Type Strains, Phase II (KMG-II): from individual species to whole genera.</title>
        <authorList>
            <person name="Goeker M."/>
        </authorList>
    </citation>
    <scope>NUCLEOTIDE SEQUENCE [LARGE SCALE GENOMIC DNA]</scope>
    <source>
        <strain evidence="9 10">DSM 29318</strain>
    </source>
</reference>
<evidence type="ECO:0000256" key="4">
    <source>
        <dbReference type="ARBA" id="ARBA00022692"/>
    </source>
</evidence>
<evidence type="ECO:0000313" key="10">
    <source>
        <dbReference type="Proteomes" id="UP000238801"/>
    </source>
</evidence>
<dbReference type="RefSeq" id="WP_106160986.1">
    <property type="nucleotide sequence ID" value="NZ_PVTT01000002.1"/>
</dbReference>
<feature type="transmembrane region" description="Helical" evidence="7">
    <location>
        <begin position="346"/>
        <end position="366"/>
    </location>
</feature>
<feature type="transmembrane region" description="Helical" evidence="7">
    <location>
        <begin position="228"/>
        <end position="250"/>
    </location>
</feature>
<dbReference type="SUPFAM" id="SSF161098">
    <property type="entry name" value="MetI-like"/>
    <property type="match status" value="2"/>
</dbReference>
<comment type="caution">
    <text evidence="9">The sequence shown here is derived from an EMBL/GenBank/DDBJ whole genome shotgun (WGS) entry which is preliminary data.</text>
</comment>
<dbReference type="InterPro" id="IPR000515">
    <property type="entry name" value="MetI-like"/>
</dbReference>
<dbReference type="GO" id="GO:0005886">
    <property type="term" value="C:plasma membrane"/>
    <property type="evidence" value="ECO:0007669"/>
    <property type="project" value="UniProtKB-SubCell"/>
</dbReference>
<dbReference type="EMBL" id="PVTT01000002">
    <property type="protein sequence ID" value="PRY93389.1"/>
    <property type="molecule type" value="Genomic_DNA"/>
</dbReference>
<evidence type="ECO:0000256" key="2">
    <source>
        <dbReference type="ARBA" id="ARBA00022448"/>
    </source>
</evidence>
<dbReference type="PANTHER" id="PTHR30183:SF9">
    <property type="entry name" value="THIAMINE TRANSPORT SYSTEM PERMEASE PROTEIN THIP"/>
    <property type="match status" value="1"/>
</dbReference>
<feature type="transmembrane region" description="Helical" evidence="7">
    <location>
        <begin position="180"/>
        <end position="202"/>
    </location>
</feature>
<evidence type="ECO:0000256" key="1">
    <source>
        <dbReference type="ARBA" id="ARBA00004651"/>
    </source>
</evidence>
<feature type="transmembrane region" description="Helical" evidence="7">
    <location>
        <begin position="475"/>
        <end position="493"/>
    </location>
</feature>
<dbReference type="InterPro" id="IPR035906">
    <property type="entry name" value="MetI-like_sf"/>
</dbReference>
<protein>
    <submittedName>
        <fullName evidence="9">Thiamine transport system permease protein</fullName>
    </submittedName>
</protein>
<evidence type="ECO:0000256" key="6">
    <source>
        <dbReference type="ARBA" id="ARBA00023136"/>
    </source>
</evidence>
<feature type="domain" description="ABC transmembrane type-1" evidence="8">
    <location>
        <begin position="42"/>
        <end position="244"/>
    </location>
</feature>
<feature type="transmembrane region" description="Helical" evidence="7">
    <location>
        <begin position="430"/>
        <end position="452"/>
    </location>
</feature>
<dbReference type="Proteomes" id="UP000238801">
    <property type="component" value="Unassembled WGS sequence"/>
</dbReference>
<accession>A0A2T0X362</accession>
<evidence type="ECO:0000256" key="3">
    <source>
        <dbReference type="ARBA" id="ARBA00022475"/>
    </source>
</evidence>
<dbReference type="AlphaFoldDB" id="A0A2T0X362"/>
<gene>
    <name evidence="9" type="ORF">BCF33_2257</name>
</gene>
<feature type="transmembrane region" description="Helical" evidence="7">
    <location>
        <begin position="76"/>
        <end position="101"/>
    </location>
</feature>
<dbReference type="OrthoDB" id="7066776at2"/>
<keyword evidence="10" id="KW-1185">Reference proteome</keyword>
<feature type="transmembrane region" description="Helical" evidence="7">
    <location>
        <begin position="41"/>
        <end position="64"/>
    </location>
</feature>
<feature type="transmembrane region" description="Helical" evidence="7">
    <location>
        <begin position="313"/>
        <end position="334"/>
    </location>
</feature>
<dbReference type="CDD" id="cd06261">
    <property type="entry name" value="TM_PBP2"/>
    <property type="match status" value="1"/>
</dbReference>
<comment type="subcellular location">
    <subcellularLocation>
        <location evidence="1">Cell membrane</location>
        <topology evidence="1">Multi-pass membrane protein</topology>
    </subcellularLocation>
</comment>
<feature type="transmembrane region" description="Helical" evidence="7">
    <location>
        <begin position="121"/>
        <end position="144"/>
    </location>
</feature>